<dbReference type="EMBL" id="QEKW01000007">
    <property type="protein sequence ID" value="PVZ08867.1"/>
    <property type="molecule type" value="Genomic_DNA"/>
</dbReference>
<comment type="caution">
    <text evidence="1">The sequence shown here is derived from an EMBL/GenBank/DDBJ whole genome shotgun (WGS) entry which is preliminary data.</text>
</comment>
<reference evidence="1 2" key="1">
    <citation type="submission" date="2018-04" db="EMBL/GenBank/DDBJ databases">
        <title>Genomic Encyclopedia of Type Strains, Phase IV (KMG-IV): sequencing the most valuable type-strain genomes for metagenomic binning, comparative biology and taxonomic classification.</title>
        <authorList>
            <person name="Goeker M."/>
        </authorList>
    </citation>
    <scope>NUCLEOTIDE SEQUENCE [LARGE SCALE GENOMIC DNA]</scope>
    <source>
        <strain evidence="1 2">DSM 45771</strain>
    </source>
</reference>
<gene>
    <name evidence="1" type="ORF">C8D89_10729</name>
</gene>
<sequence length="76" mass="8145">MVAMNEVDPADLARLRSRTTWSGDGDADRRRAECGATRGGHLAVVVASGEVPRCEHCGEVLSPDALRRAGYRPAKP</sequence>
<name>A0A2U1F9J7_9PSEU</name>
<keyword evidence="2" id="KW-1185">Reference proteome</keyword>
<dbReference type="Proteomes" id="UP000245639">
    <property type="component" value="Unassembled WGS sequence"/>
</dbReference>
<organism evidence="1 2">
    <name type="scientific">Actinomycetospora cinnamomea</name>
    <dbReference type="NCBI Taxonomy" id="663609"/>
    <lineage>
        <taxon>Bacteria</taxon>
        <taxon>Bacillati</taxon>
        <taxon>Actinomycetota</taxon>
        <taxon>Actinomycetes</taxon>
        <taxon>Pseudonocardiales</taxon>
        <taxon>Pseudonocardiaceae</taxon>
        <taxon>Actinomycetospora</taxon>
    </lineage>
</organism>
<accession>A0A2U1F9J7</accession>
<dbReference type="AlphaFoldDB" id="A0A2U1F9J7"/>
<protein>
    <submittedName>
        <fullName evidence="1">Uncharacterized protein</fullName>
    </submittedName>
</protein>
<evidence type="ECO:0000313" key="1">
    <source>
        <dbReference type="EMBL" id="PVZ08867.1"/>
    </source>
</evidence>
<proteinExistence type="predicted"/>
<evidence type="ECO:0000313" key="2">
    <source>
        <dbReference type="Proteomes" id="UP000245639"/>
    </source>
</evidence>